<dbReference type="PANTHER" id="PTHR36842">
    <property type="entry name" value="PROTEIN TOLB HOMOLOG"/>
    <property type="match status" value="1"/>
</dbReference>
<proteinExistence type="predicted"/>
<evidence type="ECO:0000256" key="1">
    <source>
        <dbReference type="SAM" id="Phobius"/>
    </source>
</evidence>
<keyword evidence="1" id="KW-0472">Membrane</keyword>
<comment type="caution">
    <text evidence="3">The sequence shown here is derived from an EMBL/GenBank/DDBJ whole genome shotgun (WGS) entry which is preliminary data.</text>
</comment>
<dbReference type="Gene3D" id="2.60.40.10">
    <property type="entry name" value="Immunoglobulins"/>
    <property type="match status" value="4"/>
</dbReference>
<dbReference type="SUPFAM" id="SSF49299">
    <property type="entry name" value="PKD domain"/>
    <property type="match status" value="3"/>
</dbReference>
<dbReference type="EMBL" id="PGGK01000002">
    <property type="protein sequence ID" value="TGC10941.1"/>
    <property type="molecule type" value="Genomic_DNA"/>
</dbReference>
<evidence type="ECO:0000259" key="2">
    <source>
        <dbReference type="PROSITE" id="PS50093"/>
    </source>
</evidence>
<accession>A0A4E0QT18</accession>
<sequence>MNKNLKMILFGLSLIFLFSSVASAANVTANFTANTTTGDVPLTVDFTDQSVNATTWAWDFGDGNTAIGQNQTHTYTSAGNYTVSLFAENGTDNDTETKADFIQVNAAAVLPNADFSANTTSGEVPLTVQFTDGSTNATSWEWDVNNDGTVDYTIQNPVHTYSSTGSFTVSFAAINANGTAYENKTDYITVNASSSNPPIASFDTNVTEGSAPLTVQFNDTSSDSDSLSWDFGDGETSTDQNPVHTYDSTGTYNVTLTATNGDGDDTASTTITVQPENYYSGDRIWDENAGQSTTYTWNAKSFSGFFYELDSGFSSETMKITDISDSIGDRKLEYRTESVESSFERSEWGKYEVIGFMAEKYFAAYTSETKIDNVDSVSLISSGQLSKVLIDDDDKRSVYTGSSLILKEGYRLNIVQVDRNGDKVMVTLTQDSDEVDTAIISGSGDYIYEKNLGDSDDVPIIAVHFDSIFSGTESNAVFVQGIFQISEDYIEIEDGETFGKMKVTGFGNDYIEMKNDGRITLSPGKTIDIMGKINFIVADSSTLRFAPFVDMSDPGTYELRGTVAEGSEELTWTPLNFEGFYYDIDEGIRTETLELKSIDDRKIPKDGLVYTSTPREVSFEHSPWNNFNVIGFMAKKYFAGYPENAFGSSSSVDILSDGLLSEVLIDEDDKRSVYSGQSLILEEGYVLDIVEVDRDGNQVLIEISKDGDRLESDVVSAGRTYIYEKDLGNSDDVPIIAVHFDEIFRGSESNAVFIQGIFQISEDYVELESGETFSKMEVTSTSGSITMKNKDSISLSRGKSVALMGDISFNVADDSNTVRYYPYVEVTTAPSQTLRVDLDRSVVAKGDDVVIKVSSRGASVSEATVNVEGISIGKTDDEGRATYTASKIGTLEIVAEKSGYASGSDELEVISPDDETKKMIIEVSPDDVYEGTSATIFVLKAIGGDAIEGAEVTLDGKSIGSTSRDGTITYTMTEAGMHKLKAEKSGLLEAELDLEVQELAAKFEFSNLRIDPLDVKEGKETTISVDVTNTGTAAGEYTVDLRVDDTVVDSQAVSLDVDETRTIVFKHTEEEPGVYSLDIGGLNKEYEVFESSGTIWYILGAIVVIGAGGLGYLFTAGGWTVEIAHAKVDESIQAIQELVGNLR</sequence>
<dbReference type="PROSITE" id="PS50093">
    <property type="entry name" value="PKD"/>
    <property type="match status" value="3"/>
</dbReference>
<keyword evidence="1" id="KW-0812">Transmembrane</keyword>
<dbReference type="Proteomes" id="UP000297295">
    <property type="component" value="Unassembled WGS sequence"/>
</dbReference>
<dbReference type="RefSeq" id="WP_135388469.1">
    <property type="nucleotide sequence ID" value="NZ_PGGK01000002.1"/>
</dbReference>
<dbReference type="Pfam" id="PF07752">
    <property type="entry name" value="S-layer"/>
    <property type="match status" value="2"/>
</dbReference>
<keyword evidence="1" id="KW-1133">Transmembrane helix</keyword>
<reference evidence="3 4" key="1">
    <citation type="submission" date="2017-11" db="EMBL/GenBank/DDBJ databases">
        <title>Isolation and Characterization of Methanogenic Archaea from Saline Meromictic Lake at Siberia.</title>
        <authorList>
            <person name="Shen Y."/>
            <person name="Huang H.-H."/>
            <person name="Lai M.-C."/>
            <person name="Chen S.-C."/>
        </authorList>
    </citation>
    <scope>NUCLEOTIDE SEQUENCE [LARGE SCALE GENOMIC DNA]</scope>
    <source>
        <strain evidence="3 4">SY-01</strain>
    </source>
</reference>
<gene>
    <name evidence="3" type="ORF">CUN85_01945</name>
</gene>
<feature type="domain" description="PKD" evidence="2">
    <location>
        <begin position="132"/>
        <end position="195"/>
    </location>
</feature>
<evidence type="ECO:0000313" key="3">
    <source>
        <dbReference type="EMBL" id="TGC10941.1"/>
    </source>
</evidence>
<dbReference type="CDD" id="cd00146">
    <property type="entry name" value="PKD"/>
    <property type="match status" value="3"/>
</dbReference>
<dbReference type="InterPro" id="IPR000601">
    <property type="entry name" value="PKD_dom"/>
</dbReference>
<dbReference type="AlphaFoldDB" id="A0A4E0QT18"/>
<dbReference type="InterPro" id="IPR013783">
    <property type="entry name" value="Ig-like_fold"/>
</dbReference>
<feature type="transmembrane region" description="Helical" evidence="1">
    <location>
        <begin position="1095"/>
        <end position="1114"/>
    </location>
</feature>
<dbReference type="InterPro" id="IPR006457">
    <property type="entry name" value="S_layer-rel_Mac"/>
</dbReference>
<dbReference type="Gene3D" id="2.60.40.4190">
    <property type="match status" value="2"/>
</dbReference>
<dbReference type="FunFam" id="2.60.40.10:FF:000270">
    <property type="entry name" value="Cell surface protein"/>
    <property type="match status" value="3"/>
</dbReference>
<feature type="domain" description="PKD" evidence="2">
    <location>
        <begin position="221"/>
        <end position="274"/>
    </location>
</feature>
<name>A0A4E0QT18_9EURY</name>
<organism evidence="3 4">
    <name type="scientific">Methanolobus halotolerans</name>
    <dbReference type="NCBI Taxonomy" id="2052935"/>
    <lineage>
        <taxon>Archaea</taxon>
        <taxon>Methanobacteriati</taxon>
        <taxon>Methanobacteriota</taxon>
        <taxon>Stenosarchaea group</taxon>
        <taxon>Methanomicrobia</taxon>
        <taxon>Methanosarcinales</taxon>
        <taxon>Methanosarcinaceae</taxon>
        <taxon>Methanolobus</taxon>
    </lineage>
</organism>
<evidence type="ECO:0000313" key="4">
    <source>
        <dbReference type="Proteomes" id="UP000297295"/>
    </source>
</evidence>
<dbReference type="InterPro" id="IPR022409">
    <property type="entry name" value="PKD/Chitinase_dom"/>
</dbReference>
<protein>
    <submittedName>
        <fullName evidence="3">S-layer protein</fullName>
    </submittedName>
</protein>
<feature type="domain" description="PKD" evidence="2">
    <location>
        <begin position="48"/>
        <end position="109"/>
    </location>
</feature>
<dbReference type="Gene3D" id="2.60.98.40">
    <property type="match status" value="2"/>
</dbReference>
<dbReference type="NCBIfam" id="TIGR01567">
    <property type="entry name" value="S_layer_rel_Mac"/>
    <property type="match status" value="2"/>
</dbReference>
<keyword evidence="4" id="KW-1185">Reference proteome</keyword>
<dbReference type="PANTHER" id="PTHR36842:SF1">
    <property type="entry name" value="PROTEIN TOLB"/>
    <property type="match status" value="1"/>
</dbReference>
<dbReference type="SMART" id="SM00089">
    <property type="entry name" value="PKD"/>
    <property type="match status" value="3"/>
</dbReference>
<dbReference type="InterPro" id="IPR035986">
    <property type="entry name" value="PKD_dom_sf"/>
</dbReference>
<dbReference type="OrthoDB" id="240412at2157"/>
<dbReference type="Pfam" id="PF18911">
    <property type="entry name" value="PKD_4"/>
    <property type="match status" value="3"/>
</dbReference>